<keyword evidence="12" id="KW-0131">Cell cycle</keyword>
<keyword evidence="3" id="KW-1003">Cell membrane</keyword>
<evidence type="ECO:0000256" key="17">
    <source>
        <dbReference type="ARBA" id="ARBA00041185"/>
    </source>
</evidence>
<evidence type="ECO:0000256" key="13">
    <source>
        <dbReference type="ARBA" id="ARBA00023316"/>
    </source>
</evidence>
<feature type="transmembrane region" description="Helical" evidence="21">
    <location>
        <begin position="50"/>
        <end position="69"/>
    </location>
</feature>
<evidence type="ECO:0000256" key="14">
    <source>
        <dbReference type="ARBA" id="ARBA00032370"/>
    </source>
</evidence>
<keyword evidence="9" id="KW-0573">Peptidoglycan synthesis</keyword>
<evidence type="ECO:0000256" key="4">
    <source>
        <dbReference type="ARBA" id="ARBA00022618"/>
    </source>
</evidence>
<comment type="subcellular location">
    <subcellularLocation>
        <location evidence="1">Cell membrane</location>
        <topology evidence="1">Multi-pass membrane protein</topology>
    </subcellularLocation>
</comment>
<sequence>MTSNKNAAKKQGPDLWLLFSVLILAGLGLMMILSTSAVMAERYYADKYFFFKRQLLFGLAGMLVMYLGCRINREVLYRLRYLWVAAALALLAVTVFTPWGYAAGGATRWVSLGFFNIQPLELAKVALVIYLACFFAFKQDKVKTFSVGFLPPTVITGLFCALLLLQPDFGGAVYMAGLLFLLSLVGGTRIIYLFSSSVLAGITAVVLVLQSPYRFRRWFSFLDPFQDAQDAGYQLVQSLYAFGSGGIWGMGLGEGRQKLFFLPEAHNDFIMAVVGEELGFIGVSLVFIVLGILLWRVLVICMSQSDLVDRFAGLGMGMIIILGALLNLAVVLGVIPPKGLPMPFISYGGSSLLVSFFCAGFLLNLSRSR</sequence>
<accession>D6SUI0</accession>
<evidence type="ECO:0000313" key="22">
    <source>
        <dbReference type="EMBL" id="EFI32960.1"/>
    </source>
</evidence>
<evidence type="ECO:0000256" key="11">
    <source>
        <dbReference type="ARBA" id="ARBA00023136"/>
    </source>
</evidence>
<evidence type="ECO:0000256" key="19">
    <source>
        <dbReference type="ARBA" id="ARBA00044770"/>
    </source>
</evidence>
<dbReference type="AlphaFoldDB" id="D6SUI0"/>
<name>D6SUI0_9BACT</name>
<evidence type="ECO:0000256" key="18">
    <source>
        <dbReference type="ARBA" id="ARBA00041418"/>
    </source>
</evidence>
<dbReference type="GO" id="GO:0051301">
    <property type="term" value="P:cell division"/>
    <property type="evidence" value="ECO:0007669"/>
    <property type="project" value="UniProtKB-KW"/>
</dbReference>
<dbReference type="EC" id="2.4.99.28" evidence="19"/>
<feature type="transmembrane region" description="Helical" evidence="21">
    <location>
        <begin position="198"/>
        <end position="215"/>
    </location>
</feature>
<evidence type="ECO:0000256" key="8">
    <source>
        <dbReference type="ARBA" id="ARBA00022960"/>
    </source>
</evidence>
<proteinExistence type="inferred from homology"/>
<evidence type="ECO:0000256" key="10">
    <source>
        <dbReference type="ARBA" id="ARBA00022989"/>
    </source>
</evidence>
<evidence type="ECO:0000256" key="12">
    <source>
        <dbReference type="ARBA" id="ARBA00023306"/>
    </source>
</evidence>
<dbReference type="PANTHER" id="PTHR30474:SF2">
    <property type="entry name" value="PEPTIDOGLYCAN GLYCOSYLTRANSFERASE FTSW-RELATED"/>
    <property type="match status" value="1"/>
</dbReference>
<dbReference type="OrthoDB" id="9768187at2"/>
<feature type="transmembrane region" description="Helical" evidence="21">
    <location>
        <begin position="15"/>
        <end position="38"/>
    </location>
</feature>
<keyword evidence="13" id="KW-0961">Cell wall biogenesis/degradation</keyword>
<comment type="catalytic activity">
    <reaction evidence="20">
        <text>[GlcNAc-(1-&gt;4)-Mur2Ac(oyl-L-Ala-gamma-D-Glu-L-Lys-D-Ala-D-Ala)](n)-di-trans,octa-cis-undecaprenyl diphosphate + beta-D-GlcNAc-(1-&gt;4)-Mur2Ac(oyl-L-Ala-gamma-D-Glu-L-Lys-D-Ala-D-Ala)-di-trans,octa-cis-undecaprenyl diphosphate = [GlcNAc-(1-&gt;4)-Mur2Ac(oyl-L-Ala-gamma-D-Glu-L-Lys-D-Ala-D-Ala)](n+1)-di-trans,octa-cis-undecaprenyl diphosphate + di-trans,octa-cis-undecaprenyl diphosphate + H(+)</text>
        <dbReference type="Rhea" id="RHEA:23708"/>
        <dbReference type="Rhea" id="RHEA-COMP:9602"/>
        <dbReference type="Rhea" id="RHEA-COMP:9603"/>
        <dbReference type="ChEBI" id="CHEBI:15378"/>
        <dbReference type="ChEBI" id="CHEBI:58405"/>
        <dbReference type="ChEBI" id="CHEBI:60033"/>
        <dbReference type="ChEBI" id="CHEBI:78435"/>
        <dbReference type="EC" id="2.4.99.28"/>
    </reaction>
</comment>
<feature type="transmembrane region" description="Helical" evidence="21">
    <location>
        <begin position="344"/>
        <end position="365"/>
    </location>
</feature>
<keyword evidence="4 22" id="KW-0132">Cell division</keyword>
<keyword evidence="6" id="KW-0808">Transferase</keyword>
<feature type="transmembrane region" description="Helical" evidence="21">
    <location>
        <begin position="121"/>
        <end position="137"/>
    </location>
</feature>
<evidence type="ECO:0000313" key="23">
    <source>
        <dbReference type="Proteomes" id="UP000005496"/>
    </source>
</evidence>
<evidence type="ECO:0000256" key="7">
    <source>
        <dbReference type="ARBA" id="ARBA00022692"/>
    </source>
</evidence>
<protein>
    <recommendedName>
        <fullName evidence="17">Probable peptidoglycan glycosyltransferase FtsW</fullName>
        <ecNumber evidence="19">2.4.99.28</ecNumber>
    </recommendedName>
    <alternativeName>
        <fullName evidence="18">Cell division protein FtsW</fullName>
    </alternativeName>
    <alternativeName>
        <fullName evidence="15">Cell wall polymerase</fullName>
    </alternativeName>
    <alternativeName>
        <fullName evidence="14">Peptidoglycan polymerase</fullName>
    </alternativeName>
</protein>
<dbReference type="PROSITE" id="PS00428">
    <property type="entry name" value="FTSW_RODA_SPOVE"/>
    <property type="match status" value="1"/>
</dbReference>
<gene>
    <name evidence="22" type="ORF">Dthio_PD0274</name>
</gene>
<evidence type="ECO:0000256" key="15">
    <source>
        <dbReference type="ARBA" id="ARBA00033270"/>
    </source>
</evidence>
<dbReference type="PANTHER" id="PTHR30474">
    <property type="entry name" value="CELL CYCLE PROTEIN"/>
    <property type="match status" value="1"/>
</dbReference>
<dbReference type="EMBL" id="ACJN02000004">
    <property type="protein sequence ID" value="EFI32960.1"/>
    <property type="molecule type" value="Genomic_DNA"/>
</dbReference>
<dbReference type="NCBIfam" id="TIGR02614">
    <property type="entry name" value="ftsW"/>
    <property type="match status" value="1"/>
</dbReference>
<dbReference type="GO" id="GO:0009252">
    <property type="term" value="P:peptidoglycan biosynthetic process"/>
    <property type="evidence" value="ECO:0007669"/>
    <property type="project" value="UniProtKB-KW"/>
</dbReference>
<dbReference type="GO" id="GO:0008360">
    <property type="term" value="P:regulation of cell shape"/>
    <property type="evidence" value="ECO:0007669"/>
    <property type="project" value="UniProtKB-KW"/>
</dbReference>
<dbReference type="eggNOG" id="COG0772">
    <property type="taxonomic scope" value="Bacteria"/>
</dbReference>
<evidence type="ECO:0000256" key="20">
    <source>
        <dbReference type="ARBA" id="ARBA00049902"/>
    </source>
</evidence>
<evidence type="ECO:0000256" key="1">
    <source>
        <dbReference type="ARBA" id="ARBA00004651"/>
    </source>
</evidence>
<feature type="transmembrane region" description="Helical" evidence="21">
    <location>
        <begin position="278"/>
        <end position="299"/>
    </location>
</feature>
<evidence type="ECO:0000256" key="21">
    <source>
        <dbReference type="SAM" id="Phobius"/>
    </source>
</evidence>
<dbReference type="GO" id="GO:0008955">
    <property type="term" value="F:peptidoglycan glycosyltransferase activity"/>
    <property type="evidence" value="ECO:0007669"/>
    <property type="project" value="UniProtKB-EC"/>
</dbReference>
<reference evidence="22" key="1">
    <citation type="submission" date="2010-05" db="EMBL/GenBank/DDBJ databases">
        <title>The draft genome of Desulfonatronospira thiodismutans ASO3-1.</title>
        <authorList>
            <consortium name="US DOE Joint Genome Institute (JGI-PGF)"/>
            <person name="Lucas S."/>
            <person name="Copeland A."/>
            <person name="Lapidus A."/>
            <person name="Cheng J.-F."/>
            <person name="Bruce D."/>
            <person name="Goodwin L."/>
            <person name="Pitluck S."/>
            <person name="Chertkov O."/>
            <person name="Brettin T."/>
            <person name="Detter J.C."/>
            <person name="Han C."/>
            <person name="Land M.L."/>
            <person name="Hauser L."/>
            <person name="Kyrpides N."/>
            <person name="Mikhailova N."/>
            <person name="Muyzer G."/>
            <person name="Woyke T."/>
        </authorList>
    </citation>
    <scope>NUCLEOTIDE SEQUENCE [LARGE SCALE GENOMIC DNA]</scope>
    <source>
        <strain evidence="22">ASO3-1</strain>
    </source>
</reference>
<keyword evidence="5" id="KW-0328">Glycosyltransferase</keyword>
<keyword evidence="11 21" id="KW-0472">Membrane</keyword>
<feature type="transmembrane region" description="Helical" evidence="21">
    <location>
        <begin position="311"/>
        <end position="332"/>
    </location>
</feature>
<evidence type="ECO:0000256" key="3">
    <source>
        <dbReference type="ARBA" id="ARBA00022475"/>
    </source>
</evidence>
<keyword evidence="7 21" id="KW-0812">Transmembrane</keyword>
<dbReference type="GO" id="GO:0032153">
    <property type="term" value="C:cell division site"/>
    <property type="evidence" value="ECO:0007669"/>
    <property type="project" value="TreeGrafter"/>
</dbReference>
<evidence type="ECO:0000256" key="9">
    <source>
        <dbReference type="ARBA" id="ARBA00022984"/>
    </source>
</evidence>
<evidence type="ECO:0000256" key="5">
    <source>
        <dbReference type="ARBA" id="ARBA00022676"/>
    </source>
</evidence>
<dbReference type="RefSeq" id="WP_008871653.1">
    <property type="nucleotide sequence ID" value="NZ_ACJN02000004.1"/>
</dbReference>
<organism evidence="22 23">
    <name type="scientific">Desulfonatronospira thiodismutans ASO3-1</name>
    <dbReference type="NCBI Taxonomy" id="555779"/>
    <lineage>
        <taxon>Bacteria</taxon>
        <taxon>Pseudomonadati</taxon>
        <taxon>Thermodesulfobacteriota</taxon>
        <taxon>Desulfovibrionia</taxon>
        <taxon>Desulfovibrionales</taxon>
        <taxon>Desulfonatronovibrionaceae</taxon>
        <taxon>Desulfonatronospira</taxon>
    </lineage>
</organism>
<dbReference type="InterPro" id="IPR013437">
    <property type="entry name" value="FtsW"/>
</dbReference>
<feature type="transmembrane region" description="Helical" evidence="21">
    <location>
        <begin position="144"/>
        <end position="165"/>
    </location>
</feature>
<feature type="transmembrane region" description="Helical" evidence="21">
    <location>
        <begin position="171"/>
        <end position="191"/>
    </location>
</feature>
<comment type="pathway">
    <text evidence="2">Cell wall biogenesis; peptidoglycan biosynthesis.</text>
</comment>
<comment type="caution">
    <text evidence="22">The sequence shown here is derived from an EMBL/GenBank/DDBJ whole genome shotgun (WGS) entry which is preliminary data.</text>
</comment>
<keyword evidence="23" id="KW-1185">Reference proteome</keyword>
<evidence type="ECO:0000256" key="16">
    <source>
        <dbReference type="ARBA" id="ARBA00038053"/>
    </source>
</evidence>
<dbReference type="GO" id="GO:0071555">
    <property type="term" value="P:cell wall organization"/>
    <property type="evidence" value="ECO:0007669"/>
    <property type="project" value="UniProtKB-KW"/>
</dbReference>
<evidence type="ECO:0000256" key="6">
    <source>
        <dbReference type="ARBA" id="ARBA00022679"/>
    </source>
</evidence>
<feature type="transmembrane region" description="Helical" evidence="21">
    <location>
        <begin position="81"/>
        <end position="101"/>
    </location>
</feature>
<keyword evidence="8" id="KW-0133">Cell shape</keyword>
<dbReference type="Pfam" id="PF01098">
    <property type="entry name" value="FTSW_RODA_SPOVE"/>
    <property type="match status" value="1"/>
</dbReference>
<comment type="similarity">
    <text evidence="16">Belongs to the SEDS family. FtsW subfamily.</text>
</comment>
<dbReference type="GO" id="GO:0015648">
    <property type="term" value="F:lipid-linked peptidoglycan transporter activity"/>
    <property type="evidence" value="ECO:0007669"/>
    <property type="project" value="TreeGrafter"/>
</dbReference>
<dbReference type="InterPro" id="IPR001182">
    <property type="entry name" value="FtsW/RodA"/>
</dbReference>
<evidence type="ECO:0000256" key="2">
    <source>
        <dbReference type="ARBA" id="ARBA00004752"/>
    </source>
</evidence>
<keyword evidence="10 21" id="KW-1133">Transmembrane helix</keyword>
<dbReference type="Proteomes" id="UP000005496">
    <property type="component" value="Unassembled WGS sequence"/>
</dbReference>
<dbReference type="GO" id="GO:0005886">
    <property type="term" value="C:plasma membrane"/>
    <property type="evidence" value="ECO:0007669"/>
    <property type="project" value="UniProtKB-SubCell"/>
</dbReference>
<dbReference type="InterPro" id="IPR018365">
    <property type="entry name" value="Cell_cycle_FtsW-rel_CS"/>
</dbReference>